<feature type="compositionally biased region" description="Polar residues" evidence="2">
    <location>
        <begin position="509"/>
        <end position="521"/>
    </location>
</feature>
<organism evidence="5">
    <name type="scientific">Vibrio vulnificus</name>
    <dbReference type="NCBI Taxonomy" id="672"/>
    <lineage>
        <taxon>Bacteria</taxon>
        <taxon>Pseudomonadati</taxon>
        <taxon>Pseudomonadota</taxon>
        <taxon>Gammaproteobacteria</taxon>
        <taxon>Vibrionales</taxon>
        <taxon>Vibrionaceae</taxon>
        <taxon>Vibrio</taxon>
    </lineage>
</organism>
<feature type="compositionally biased region" description="Acidic residues" evidence="2">
    <location>
        <begin position="1401"/>
        <end position="1423"/>
    </location>
</feature>
<feature type="compositionally biased region" description="Acidic residues" evidence="2">
    <location>
        <begin position="324"/>
        <end position="369"/>
    </location>
</feature>
<reference evidence="5" key="2">
    <citation type="submission" date="2019-01" db="EMBL/GenBank/DDBJ databases">
        <authorList>
            <consortium name="NCBI Pathogen Detection Project"/>
        </authorList>
    </citation>
    <scope>NUCLEOTIDE SEQUENCE</scope>
    <source>
        <strain evidence="5">BCW_3452</strain>
    </source>
</reference>
<feature type="compositionally biased region" description="Acidic residues" evidence="2">
    <location>
        <begin position="1361"/>
        <end position="1381"/>
    </location>
</feature>
<dbReference type="NCBIfam" id="TIGR03504">
    <property type="entry name" value="FimV_Cterm"/>
    <property type="match status" value="1"/>
</dbReference>
<sequence length="1944" mass="211895">MRQIFKRLLAPLLLMTALPTSVSQADGIRLVGPTGEVQSSPSFSEQVERANSPLPVSDEPSRFYGPTSANETLWSIASKLRPANNVSVQQTLLAIYRLNPQAFENQNIHSLVSGSTLRVPSLAQVRSASTEQAVTVMKAHQDKLNTTPRPIAPTPVTRPVKVTPATPAQAVSETVKVEPQVDTTPVKTPEVPQVKTLEKQLEMSESELTALEEKNHNLRLMLAEVQSEVDGLKTELGDENRIRSEVEKLLAEEKAKLEEQQRMQPSAFDQFLSNGWMVAAAALIPGALIGLLIVMLLGRRKEAEPSASETQTEAPLTPPPMSDSDLDDLTDDLTLDDDLFSDSDDNSELLFDDSMGEDENDVFGDLDDSDLDFNLEGEDGEDPFASIGDDGDLDTDFDDFDSSNNGISVKGSDKALGLEEMERALDEVSPELEITDDEESDFDLSGENVGMSEDDLAELLASDEPTEDLGDSALDQSMLDDLFSNVGDDDEADEFDLGLDEDSAAAPTENKQMSDAMSGTMASDEDIDQLLAQFDEPVIDESELDTQSSLDELESLLESGADDTQDDLSTSLLDEMLEQASDDEVSLDPLDELEALAGLSDDEIEVSPTDTELLDELLEADEEESLDEFDPLSELEELAAFGQDEVVPELDENSTDLLDELLESAPESDESLEWPEEELVTAEESDLFDELIGLDESDKAQEDDAAELDAALDSSEDFVELSVSEPAIEEGNAEGDLVDNTAIDDLLDDVLPLEEASPKQDEPAAEVEELVEAIDSPMAGDEFEPTEFNSSHFVEDLANVAPTLDPLLDAFPEDIEEGSTAEAELDTDPQPLQESLDDSSEALLEEAAPSEPVLPSDPLADLPLEEGESGDADDIDAQDDQDDDWLQAAIDEVESPLDSIDEHESTTQTETSEQELLSDHEIATTTPELDVEESQEPQEEDWLQSAIDEVESPHIDLEQHEVDSDEHLASTPLATEVTEEALDEHPDDTMLSELDDTPAQDDELVDLVDDIAEPVSTDAEALLAQDIEDAQALEAPSAEMPLEEPVLETPTPNAVPNEFGTPIEEDWAEAETLFDGLATDSELPQTQQEESLAGLTEAESTAEQDDSLNDLELLEFDEDDALEALADESVQEANAVLGEDAIGLDELALTEFGEDDELSVLADEPGFAEPSLESELEDIDLDELDFPEFGEEEALASLEEEPMLSEVELSESDLATPPIDETELLEQAESAVTELDDIEFDENELPEFGEEDALSAMADEPSLADFELDEPVEEGEIDLADEVDFDELELPEFGEDEALAAMADEPSYDAPVVEEDAFAAEEPAVESETTSDESTLYDVLEPSEAATDNAKSAEEQVQAETTDDAFDVDELELPEFGEDEALAAMADEPSYDAPVVEEEAFATEEPVVESEITSDESALDDVLEPSKAATDNVESAEEQAQVETTDDAFDVDELELPEFGEDEALAAMADEPSYDAPVVEEEAFATEEPVVESEITSDESTLDDVLEPSKAATDNVESAKEQAHVETTDDAFDVDELELPEFGEDEALAAMVDEPSYDAPVVEEEAFAAEEPAVESEVTSEESALGEELEPSEAATDNVESAKEQAQVETTDDAFDVDELELPEFGEDEAAEAVASEPNIEPDAEPEAESDDFEIDDIELPEFGEEDAIVSVAEELDEAPITSEPEEQDYHFDSLELPSIEESGELNTVNKPHINPSSYEEQDALFDVFAQEAGFNIAEEEVLHSEFDEAAMADLLSEEALDDNFFPESPDDEMAASAGMDIEAMLEVGGDDWNGFKLPDTPSAEVTSDVPADEREIWSSEEALRQPNIDEENWAEQDDFDPKKNQYMTIDELMAQVDGDEVEFEEEDLKLDVGLDEFPDVIGDISNVDVDENAEAAGKLDLAKIYIEMNDAEGAIKLLEEAIVYGDDVVRREAKNLIDMINGR</sequence>
<evidence type="ECO:0000256" key="3">
    <source>
        <dbReference type="SAM" id="Phobius"/>
    </source>
</evidence>
<dbReference type="InterPro" id="IPR038440">
    <property type="entry name" value="FimV_C_sf"/>
</dbReference>
<dbReference type="InterPro" id="IPR020011">
    <property type="entry name" value="FimV_C"/>
</dbReference>
<feature type="region of interest" description="Disordered" evidence="2">
    <location>
        <begin position="145"/>
        <end position="164"/>
    </location>
</feature>
<feature type="compositionally biased region" description="Acidic residues" evidence="2">
    <location>
        <begin position="1640"/>
        <end position="1653"/>
    </location>
</feature>
<feature type="compositionally biased region" description="Basic and acidic residues" evidence="2">
    <location>
        <begin position="1517"/>
        <end position="1527"/>
    </location>
</feature>
<feature type="compositionally biased region" description="Acidic residues" evidence="2">
    <location>
        <begin position="1561"/>
        <end position="1591"/>
    </location>
</feature>
<feature type="region of interest" description="Disordered" evidence="2">
    <location>
        <begin position="1076"/>
        <end position="1107"/>
    </location>
</feature>
<feature type="region of interest" description="Disordered" evidence="2">
    <location>
        <begin position="808"/>
        <end position="974"/>
    </location>
</feature>
<keyword evidence="3" id="KW-1133">Transmembrane helix</keyword>
<feature type="compositionally biased region" description="Acidic residues" evidence="2">
    <location>
        <begin position="835"/>
        <end position="844"/>
    </location>
</feature>
<reference evidence="5" key="1">
    <citation type="journal article" date="2018" name="Genome Biol.">
        <title>SKESA: strategic k-mer extension for scrupulous assemblies.</title>
        <authorList>
            <person name="Souvorov A."/>
            <person name="Agarwala R."/>
            <person name="Lipman D.J."/>
        </authorList>
    </citation>
    <scope>NUCLEOTIDE SEQUENCE</scope>
    <source>
        <strain evidence="5">BCW_3452</strain>
    </source>
</reference>
<feature type="compositionally biased region" description="Acidic residues" evidence="2">
    <location>
        <begin position="487"/>
        <end position="503"/>
    </location>
</feature>
<keyword evidence="3" id="KW-0812">Transmembrane</keyword>
<feature type="compositionally biased region" description="Low complexity" evidence="2">
    <location>
        <begin position="906"/>
        <end position="915"/>
    </location>
</feature>
<feature type="compositionally biased region" description="Acidic residues" evidence="2">
    <location>
        <begin position="434"/>
        <end position="444"/>
    </location>
</feature>
<feature type="chain" id="PRO_5034263211" evidence="4">
    <location>
        <begin position="26"/>
        <end position="1944"/>
    </location>
</feature>
<dbReference type="RefSeq" id="WP_130248816.1">
    <property type="nucleotide sequence ID" value="NZ_CP035784.1"/>
</dbReference>
<feature type="region of interest" description="Disordered" evidence="2">
    <location>
        <begin position="1029"/>
        <end position="1063"/>
    </location>
</feature>
<evidence type="ECO:0000256" key="1">
    <source>
        <dbReference type="SAM" id="Coils"/>
    </source>
</evidence>
<feature type="compositionally biased region" description="Acidic residues" evidence="2">
    <location>
        <begin position="811"/>
        <end position="827"/>
    </location>
</feature>
<keyword evidence="4" id="KW-0732">Signal</keyword>
<feature type="compositionally biased region" description="Low complexity" evidence="2">
    <location>
        <begin position="845"/>
        <end position="856"/>
    </location>
</feature>
<feature type="compositionally biased region" description="Acidic residues" evidence="2">
    <location>
        <begin position="1484"/>
        <end position="1506"/>
    </location>
</feature>
<dbReference type="Gene3D" id="1.20.58.2200">
    <property type="match status" value="1"/>
</dbReference>
<feature type="compositionally biased region" description="Acidic residues" evidence="2">
    <location>
        <begin position="1610"/>
        <end position="1631"/>
    </location>
</feature>
<dbReference type="NCBIfam" id="TIGR03505">
    <property type="entry name" value="FimV_core"/>
    <property type="match status" value="1"/>
</dbReference>
<feature type="region of interest" description="Disordered" evidence="2">
    <location>
        <begin position="1292"/>
        <end position="1387"/>
    </location>
</feature>
<feature type="compositionally biased region" description="Low complexity" evidence="2">
    <location>
        <begin position="154"/>
        <end position="164"/>
    </location>
</feature>
<evidence type="ECO:0000256" key="2">
    <source>
        <dbReference type="SAM" id="MobiDB-lite"/>
    </source>
</evidence>
<feature type="compositionally biased region" description="Acidic residues" evidence="2">
    <location>
        <begin position="1312"/>
        <end position="1331"/>
    </location>
</feature>
<name>A0A8H9K891_VIBVL</name>
<feature type="signal peptide" evidence="4">
    <location>
        <begin position="1"/>
        <end position="25"/>
    </location>
</feature>
<evidence type="ECO:0000313" key="5">
    <source>
        <dbReference type="EMBL" id="HAS8538899.1"/>
    </source>
</evidence>
<evidence type="ECO:0000256" key="4">
    <source>
        <dbReference type="SAM" id="SignalP"/>
    </source>
</evidence>
<keyword evidence="3" id="KW-0472">Membrane</keyword>
<feature type="compositionally biased region" description="Basic and acidic residues" evidence="2">
    <location>
        <begin position="951"/>
        <end position="968"/>
    </location>
</feature>
<feature type="region of interest" description="Disordered" evidence="2">
    <location>
        <begin position="1401"/>
        <end position="1450"/>
    </location>
</feature>
<comment type="caution">
    <text evidence="5">The sequence shown here is derived from an EMBL/GenBank/DDBJ whole genome shotgun (WGS) entry which is preliminary data.</text>
</comment>
<dbReference type="Proteomes" id="UP000863257">
    <property type="component" value="Unassembled WGS sequence"/>
</dbReference>
<accession>A0A8H9K891</accession>
<feature type="coiled-coil region" evidence="1">
    <location>
        <begin position="194"/>
        <end position="263"/>
    </location>
</feature>
<gene>
    <name evidence="5" type="ORF">I7730_03770</name>
</gene>
<feature type="region of interest" description="Disordered" evidence="2">
    <location>
        <begin position="1484"/>
        <end position="1653"/>
    </location>
</feature>
<feature type="compositionally biased region" description="Acidic residues" evidence="2">
    <location>
        <begin position="863"/>
        <end position="899"/>
    </location>
</feature>
<feature type="region of interest" description="Disordered" evidence="2">
    <location>
        <begin position="304"/>
        <end position="369"/>
    </location>
</feature>
<proteinExistence type="predicted"/>
<keyword evidence="1" id="KW-0175">Coiled coil</keyword>
<feature type="region of interest" description="Disordered" evidence="2">
    <location>
        <begin position="434"/>
        <end position="530"/>
    </location>
</feature>
<feature type="transmembrane region" description="Helical" evidence="3">
    <location>
        <begin position="276"/>
        <end position="297"/>
    </location>
</feature>
<dbReference type="InterPro" id="IPR020012">
    <property type="entry name" value="LysM_FimV"/>
</dbReference>
<dbReference type="EMBL" id="DACRBY010000003">
    <property type="protein sequence ID" value="HAS8538899.1"/>
    <property type="molecule type" value="Genomic_DNA"/>
</dbReference>
<protein>
    <submittedName>
        <fullName evidence="5">AAA family ATPase</fullName>
    </submittedName>
</protein>
<feature type="compositionally biased region" description="Acidic residues" evidence="2">
    <location>
        <begin position="929"/>
        <end position="942"/>
    </location>
</feature>
<feature type="compositionally biased region" description="Acidic residues" evidence="2">
    <location>
        <begin position="1528"/>
        <end position="1547"/>
    </location>
</feature>